<dbReference type="VEuPathDB" id="FungiDB:VP01_1309g1"/>
<comment type="caution">
    <text evidence="2">The sequence shown here is derived from an EMBL/GenBank/DDBJ whole genome shotgun (WGS) entry which is preliminary data.</text>
</comment>
<accession>A0A0L6VN65</accession>
<reference evidence="2 3" key="1">
    <citation type="submission" date="2015-08" db="EMBL/GenBank/DDBJ databases">
        <title>Next Generation Sequencing and Analysis of the Genome of Puccinia sorghi L Schw, the Causal Agent of Maize Common Rust.</title>
        <authorList>
            <person name="Rochi L."/>
            <person name="Burguener G."/>
            <person name="Darino M."/>
            <person name="Turjanski A."/>
            <person name="Kreff E."/>
            <person name="Dieguez M.J."/>
            <person name="Sacco F."/>
        </authorList>
    </citation>
    <scope>NUCLEOTIDE SEQUENCE [LARGE SCALE GENOMIC DNA]</scope>
    <source>
        <strain evidence="2 3">RO10H11247</strain>
    </source>
</reference>
<feature type="transmembrane region" description="Helical" evidence="1">
    <location>
        <begin position="7"/>
        <end position="26"/>
    </location>
</feature>
<dbReference type="AlphaFoldDB" id="A0A0L6VN65"/>
<proteinExistence type="predicted"/>
<gene>
    <name evidence="2" type="ORF">VP01_1309g1</name>
</gene>
<evidence type="ECO:0000313" key="2">
    <source>
        <dbReference type="EMBL" id="KNZ62139.1"/>
    </source>
</evidence>
<dbReference type="Proteomes" id="UP000037035">
    <property type="component" value="Unassembled WGS sequence"/>
</dbReference>
<dbReference type="OrthoDB" id="2506168at2759"/>
<dbReference type="STRING" id="27349.A0A0L6VN65"/>
<evidence type="ECO:0000313" key="3">
    <source>
        <dbReference type="Proteomes" id="UP000037035"/>
    </source>
</evidence>
<keyword evidence="1" id="KW-0812">Transmembrane</keyword>
<organism evidence="2 3">
    <name type="scientific">Puccinia sorghi</name>
    <dbReference type="NCBI Taxonomy" id="27349"/>
    <lineage>
        <taxon>Eukaryota</taxon>
        <taxon>Fungi</taxon>
        <taxon>Dikarya</taxon>
        <taxon>Basidiomycota</taxon>
        <taxon>Pucciniomycotina</taxon>
        <taxon>Pucciniomycetes</taxon>
        <taxon>Pucciniales</taxon>
        <taxon>Pucciniaceae</taxon>
        <taxon>Puccinia</taxon>
    </lineage>
</organism>
<dbReference type="EMBL" id="LAVV01003443">
    <property type="protein sequence ID" value="KNZ62139.1"/>
    <property type="molecule type" value="Genomic_DNA"/>
</dbReference>
<keyword evidence="1" id="KW-0472">Membrane</keyword>
<name>A0A0L6VN65_9BASI</name>
<protein>
    <submittedName>
        <fullName evidence="2">Uncharacterized protein</fullName>
    </submittedName>
</protein>
<sequence length="293" mass="33957">CSISFGLSLVETLIYFISYFLNYFIFSNIPMSYLENQYFQEYQTELACSPYQLPEQVQVIEKVLPMVHAQNEGEIFEALKKKRQLTLSLDGWTNNSVIILLIMFIIYILPYMFLILLSRRLPVIQAWKKLSKEIRHFLNNVMWLASAKNTFLVGRNPTRSSTLFKPYVRTVGIPWQKALFIQVKEDQDHFTANKKLISSLQPAVNAISYLECSKAILANIGKQLIQTYKSIRNVDFYSQFESFKSHCVTVLHAQTKVSLNTSKLLPFFFTPISYSNKPSTQFPTAIRMIRVLA</sequence>
<feature type="non-terminal residue" evidence="2">
    <location>
        <position position="1"/>
    </location>
</feature>
<evidence type="ECO:0000256" key="1">
    <source>
        <dbReference type="SAM" id="Phobius"/>
    </source>
</evidence>
<keyword evidence="1" id="KW-1133">Transmembrane helix</keyword>
<feature type="transmembrane region" description="Helical" evidence="1">
    <location>
        <begin position="97"/>
        <end position="117"/>
    </location>
</feature>
<keyword evidence="3" id="KW-1185">Reference proteome</keyword>